<accession>A0A167HVS3</accession>
<dbReference type="Gene3D" id="3.40.50.300">
    <property type="entry name" value="P-loop containing nucleotide triphosphate hydrolases"/>
    <property type="match status" value="1"/>
</dbReference>
<dbReference type="SMART" id="SM00382">
    <property type="entry name" value="AAA"/>
    <property type="match status" value="1"/>
</dbReference>
<dbReference type="PANTHER" id="PTHR23073">
    <property type="entry name" value="26S PROTEASOME REGULATORY SUBUNIT"/>
    <property type="match status" value="1"/>
</dbReference>
<dbReference type="SUPFAM" id="SSF52540">
    <property type="entry name" value="P-loop containing nucleoside triphosphate hydrolases"/>
    <property type="match status" value="1"/>
</dbReference>
<dbReference type="InterPro" id="IPR003593">
    <property type="entry name" value="AAA+_ATPase"/>
</dbReference>
<keyword evidence="6" id="KW-1185">Reference proteome</keyword>
<organism evidence="5 6">
    <name type="scientific">Cochleicola gelatinilyticus</name>
    <dbReference type="NCBI Taxonomy" id="1763537"/>
    <lineage>
        <taxon>Bacteria</taxon>
        <taxon>Pseudomonadati</taxon>
        <taxon>Bacteroidota</taxon>
        <taxon>Flavobacteriia</taxon>
        <taxon>Flavobacteriales</taxon>
        <taxon>Flavobacteriaceae</taxon>
        <taxon>Cochleicola</taxon>
    </lineage>
</organism>
<reference evidence="5 6" key="1">
    <citation type="submission" date="2016-02" db="EMBL/GenBank/DDBJ databases">
        <title>Ulvibacter sp. LPB0005, isolated from Thais luteostoma.</title>
        <authorList>
            <person name="Shin S.-K."/>
            <person name="Yi H."/>
        </authorList>
    </citation>
    <scope>NUCLEOTIDE SEQUENCE [LARGE SCALE GENOMIC DNA]</scope>
    <source>
        <strain evidence="5 6">LPB0005</strain>
    </source>
</reference>
<dbReference type="Pfam" id="PF00004">
    <property type="entry name" value="AAA"/>
    <property type="match status" value="1"/>
</dbReference>
<dbReference type="AlphaFoldDB" id="A0A167HVS3"/>
<proteinExistence type="inferred from homology"/>
<gene>
    <name evidence="5" type="ORF">ULVI_09485</name>
</gene>
<evidence type="ECO:0000256" key="2">
    <source>
        <dbReference type="ARBA" id="ARBA00022741"/>
    </source>
</evidence>
<dbReference type="STRING" id="1763537.ULVI_09485"/>
<feature type="domain" description="AAA+ ATPase" evidence="4">
    <location>
        <begin position="223"/>
        <end position="355"/>
    </location>
</feature>
<dbReference type="InterPro" id="IPR050221">
    <property type="entry name" value="26S_Proteasome_ATPase"/>
</dbReference>
<comment type="caution">
    <text evidence="5">The sequence shown here is derived from an EMBL/GenBank/DDBJ whole genome shotgun (WGS) entry which is preliminary data.</text>
</comment>
<evidence type="ECO:0000259" key="4">
    <source>
        <dbReference type="SMART" id="SM00382"/>
    </source>
</evidence>
<dbReference type="GO" id="GO:0005524">
    <property type="term" value="F:ATP binding"/>
    <property type="evidence" value="ECO:0007669"/>
    <property type="project" value="UniProtKB-KW"/>
</dbReference>
<dbReference type="Proteomes" id="UP000077013">
    <property type="component" value="Unassembled WGS sequence"/>
</dbReference>
<evidence type="ECO:0000313" key="6">
    <source>
        <dbReference type="Proteomes" id="UP000077013"/>
    </source>
</evidence>
<evidence type="ECO:0000256" key="1">
    <source>
        <dbReference type="ARBA" id="ARBA00006914"/>
    </source>
</evidence>
<sequence length="432" mass="48814">MLFDFLKATIVWRIQHPEDDIHTKGPQIKLESLGASLLGSYINEQGFSKEESLVLILGITPHLIPNFLQDVITETFPNGTDLPQFGGVKGQYHRGILPTGETALFLLGGTNILKRIKFQNLFNEAHQLYRNRVLFLSNVPAGEPEMSGKIVLFEDTLHLLTTGAIPLPKRTANFPAEKLETGLGWEDLILSNKTLSHIKELEIWLAHNDTLLKKWGMESRIKPGYRVLFHGPPGTGKTLTASLLGKYTNKPVYRIDLSTVVSKYIGETEKNLASLFDKAATKNWILFFDEADAIFGKRTSVRDAHDKYANQEVSYLLQRVETHPGLVILASNFKDNIDDSFTRRFQSIVLFEMPGASERKRLWETNLPKALTLGPDINLEMLSRKYELTGSNILNIIHYCSLHVLNNKSTTLTLPILIAGIKKEFLKEDRMF</sequence>
<dbReference type="GO" id="GO:0016887">
    <property type="term" value="F:ATP hydrolysis activity"/>
    <property type="evidence" value="ECO:0007669"/>
    <property type="project" value="InterPro"/>
</dbReference>
<keyword evidence="2" id="KW-0547">Nucleotide-binding</keyword>
<dbReference type="CDD" id="cd19481">
    <property type="entry name" value="RecA-like_protease"/>
    <property type="match status" value="1"/>
</dbReference>
<evidence type="ECO:0000256" key="3">
    <source>
        <dbReference type="ARBA" id="ARBA00022840"/>
    </source>
</evidence>
<protein>
    <submittedName>
        <fullName evidence="5">AAA family ATPase</fullName>
    </submittedName>
</protein>
<dbReference type="EMBL" id="LRXL01000037">
    <property type="protein sequence ID" value="OAB79016.1"/>
    <property type="molecule type" value="Genomic_DNA"/>
</dbReference>
<dbReference type="InterPro" id="IPR027417">
    <property type="entry name" value="P-loop_NTPase"/>
</dbReference>
<comment type="similarity">
    <text evidence="1">Belongs to the AAA ATPase family.</text>
</comment>
<name>A0A167HVS3_9FLAO</name>
<evidence type="ECO:0000313" key="5">
    <source>
        <dbReference type="EMBL" id="OAB79016.1"/>
    </source>
</evidence>
<dbReference type="InterPro" id="IPR003959">
    <property type="entry name" value="ATPase_AAA_core"/>
</dbReference>
<keyword evidence="3" id="KW-0067">ATP-binding</keyword>
<dbReference type="OrthoDB" id="7438987at2"/>